<dbReference type="NCBIfam" id="TIGR00254">
    <property type="entry name" value="GGDEF"/>
    <property type="match status" value="1"/>
</dbReference>
<dbReference type="SMART" id="SM00052">
    <property type="entry name" value="EAL"/>
    <property type="match status" value="1"/>
</dbReference>
<organism evidence="6 7">
    <name type="scientific">Dechloromonas denitrificans</name>
    <dbReference type="NCBI Taxonomy" id="281362"/>
    <lineage>
        <taxon>Bacteria</taxon>
        <taxon>Pseudomonadati</taxon>
        <taxon>Pseudomonadota</taxon>
        <taxon>Betaproteobacteria</taxon>
        <taxon>Rhodocyclales</taxon>
        <taxon>Azonexaceae</taxon>
        <taxon>Dechloromonas</taxon>
    </lineage>
</organism>
<evidence type="ECO:0000256" key="1">
    <source>
        <dbReference type="ARBA" id="ARBA00051114"/>
    </source>
</evidence>
<dbReference type="PROSITE" id="PS50113">
    <property type="entry name" value="PAC"/>
    <property type="match status" value="1"/>
</dbReference>
<dbReference type="Proteomes" id="UP000070186">
    <property type="component" value="Unassembled WGS sequence"/>
</dbReference>
<dbReference type="InterPro" id="IPR013767">
    <property type="entry name" value="PAS_fold"/>
</dbReference>
<dbReference type="PROSITE" id="PS50883">
    <property type="entry name" value="EAL"/>
    <property type="match status" value="1"/>
</dbReference>
<dbReference type="AlphaFoldDB" id="A0A133XGT9"/>
<evidence type="ECO:0000259" key="3">
    <source>
        <dbReference type="PROSITE" id="PS50113"/>
    </source>
</evidence>
<dbReference type="InterPro" id="IPR000014">
    <property type="entry name" value="PAS"/>
</dbReference>
<dbReference type="InterPro" id="IPR035919">
    <property type="entry name" value="EAL_sf"/>
</dbReference>
<dbReference type="NCBIfam" id="TIGR00229">
    <property type="entry name" value="sensory_box"/>
    <property type="match status" value="3"/>
</dbReference>
<keyword evidence="7" id="KW-1185">Reference proteome</keyword>
<dbReference type="GO" id="GO:0071111">
    <property type="term" value="F:cyclic-guanylate-specific phosphodiesterase activity"/>
    <property type="evidence" value="ECO:0007669"/>
    <property type="project" value="UniProtKB-EC"/>
</dbReference>
<dbReference type="PROSITE" id="PS50887">
    <property type="entry name" value="GGDEF"/>
    <property type="match status" value="1"/>
</dbReference>
<dbReference type="CDD" id="cd01949">
    <property type="entry name" value="GGDEF"/>
    <property type="match status" value="1"/>
</dbReference>
<dbReference type="InterPro" id="IPR043128">
    <property type="entry name" value="Rev_trsase/Diguanyl_cyclase"/>
</dbReference>
<evidence type="ECO:0000313" key="6">
    <source>
        <dbReference type="EMBL" id="KXB30106.1"/>
    </source>
</evidence>
<dbReference type="EMBL" id="LODL01000021">
    <property type="protein sequence ID" value="KXB30106.1"/>
    <property type="molecule type" value="Genomic_DNA"/>
</dbReference>
<dbReference type="CDD" id="cd00130">
    <property type="entry name" value="PAS"/>
    <property type="match status" value="3"/>
</dbReference>
<proteinExistence type="predicted"/>
<dbReference type="PROSITE" id="PS50112">
    <property type="entry name" value="PAS"/>
    <property type="match status" value="2"/>
</dbReference>
<dbReference type="InterPro" id="IPR000700">
    <property type="entry name" value="PAS-assoc_C"/>
</dbReference>
<dbReference type="InterPro" id="IPR035965">
    <property type="entry name" value="PAS-like_dom_sf"/>
</dbReference>
<dbReference type="SMART" id="SM00091">
    <property type="entry name" value="PAS"/>
    <property type="match status" value="3"/>
</dbReference>
<feature type="domain" description="EAL" evidence="4">
    <location>
        <begin position="601"/>
        <end position="855"/>
    </location>
</feature>
<evidence type="ECO:0000313" key="7">
    <source>
        <dbReference type="Proteomes" id="UP000070186"/>
    </source>
</evidence>
<dbReference type="Pfam" id="PF13426">
    <property type="entry name" value="PAS_9"/>
    <property type="match status" value="1"/>
</dbReference>
<dbReference type="Gene3D" id="3.30.450.20">
    <property type="entry name" value="PAS domain"/>
    <property type="match status" value="3"/>
</dbReference>
<dbReference type="InterPro" id="IPR052155">
    <property type="entry name" value="Biofilm_reg_signaling"/>
</dbReference>
<dbReference type="InterPro" id="IPR000160">
    <property type="entry name" value="GGDEF_dom"/>
</dbReference>
<dbReference type="InterPro" id="IPR001610">
    <property type="entry name" value="PAC"/>
</dbReference>
<evidence type="ECO:0008006" key="8">
    <source>
        <dbReference type="Google" id="ProtNLM"/>
    </source>
</evidence>
<dbReference type="InterPro" id="IPR029787">
    <property type="entry name" value="Nucleotide_cyclase"/>
</dbReference>
<dbReference type="SUPFAM" id="SSF55073">
    <property type="entry name" value="Nucleotide cyclase"/>
    <property type="match status" value="1"/>
</dbReference>
<dbReference type="STRING" id="281362.AT959_12070"/>
<dbReference type="SMART" id="SM00086">
    <property type="entry name" value="PAC"/>
    <property type="match status" value="2"/>
</dbReference>
<dbReference type="Pfam" id="PF00990">
    <property type="entry name" value="GGDEF"/>
    <property type="match status" value="1"/>
</dbReference>
<dbReference type="InterPro" id="IPR001633">
    <property type="entry name" value="EAL_dom"/>
</dbReference>
<evidence type="ECO:0000259" key="2">
    <source>
        <dbReference type="PROSITE" id="PS50112"/>
    </source>
</evidence>
<dbReference type="FunFam" id="3.20.20.450:FF:000001">
    <property type="entry name" value="Cyclic di-GMP phosphodiesterase yahA"/>
    <property type="match status" value="1"/>
</dbReference>
<dbReference type="GO" id="GO:0071732">
    <property type="term" value="P:cellular response to nitric oxide"/>
    <property type="evidence" value="ECO:0007669"/>
    <property type="project" value="UniProtKB-ARBA"/>
</dbReference>
<feature type="domain" description="PAC" evidence="3">
    <location>
        <begin position="370"/>
        <end position="422"/>
    </location>
</feature>
<dbReference type="SUPFAM" id="SSF55785">
    <property type="entry name" value="PYP-like sensor domain (PAS domain)"/>
    <property type="match status" value="3"/>
</dbReference>
<dbReference type="RefSeq" id="WP_066883404.1">
    <property type="nucleotide sequence ID" value="NZ_LODL01000021.1"/>
</dbReference>
<protein>
    <recommendedName>
        <fullName evidence="8">Diguanylate cyclase</fullName>
    </recommendedName>
</protein>
<dbReference type="PANTHER" id="PTHR44757:SF2">
    <property type="entry name" value="BIOFILM ARCHITECTURE MAINTENANCE PROTEIN MBAA"/>
    <property type="match status" value="1"/>
</dbReference>
<feature type="domain" description="GGDEF" evidence="5">
    <location>
        <begin position="454"/>
        <end position="592"/>
    </location>
</feature>
<dbReference type="FunFam" id="3.30.70.270:FF:000001">
    <property type="entry name" value="Diguanylate cyclase domain protein"/>
    <property type="match status" value="1"/>
</dbReference>
<dbReference type="Pfam" id="PF00989">
    <property type="entry name" value="PAS"/>
    <property type="match status" value="1"/>
</dbReference>
<comment type="caution">
    <text evidence="6">The sequence shown here is derived from an EMBL/GenBank/DDBJ whole genome shotgun (WGS) entry which is preliminary data.</text>
</comment>
<feature type="domain" description="PAS" evidence="2">
    <location>
        <begin position="312"/>
        <end position="343"/>
    </location>
</feature>
<dbReference type="SMART" id="SM00267">
    <property type="entry name" value="GGDEF"/>
    <property type="match status" value="1"/>
</dbReference>
<dbReference type="SUPFAM" id="SSF141868">
    <property type="entry name" value="EAL domain-like"/>
    <property type="match status" value="1"/>
</dbReference>
<comment type="catalytic activity">
    <reaction evidence="1">
        <text>3',3'-c-di-GMP + H2O = 5'-phosphoguanylyl(3'-&gt;5')guanosine + H(+)</text>
        <dbReference type="Rhea" id="RHEA:24902"/>
        <dbReference type="ChEBI" id="CHEBI:15377"/>
        <dbReference type="ChEBI" id="CHEBI:15378"/>
        <dbReference type="ChEBI" id="CHEBI:58754"/>
        <dbReference type="ChEBI" id="CHEBI:58805"/>
        <dbReference type="EC" id="3.1.4.52"/>
    </reaction>
    <physiologicalReaction direction="left-to-right" evidence="1">
        <dbReference type="Rhea" id="RHEA:24903"/>
    </physiologicalReaction>
</comment>
<dbReference type="Pfam" id="PF08448">
    <property type="entry name" value="PAS_4"/>
    <property type="match status" value="1"/>
</dbReference>
<evidence type="ECO:0000259" key="5">
    <source>
        <dbReference type="PROSITE" id="PS50887"/>
    </source>
</evidence>
<reference evidence="6 7" key="1">
    <citation type="submission" date="2015-12" db="EMBL/GenBank/DDBJ databases">
        <title>Nitrous oxide reduction kinetics distinguish bacteria harboring typical versus atypical NosZ.</title>
        <authorList>
            <person name="Yoon S."/>
            <person name="Nissen S."/>
            <person name="Park D."/>
            <person name="Sanford R.A."/>
            <person name="Loeffler F.E."/>
        </authorList>
    </citation>
    <scope>NUCLEOTIDE SEQUENCE [LARGE SCALE GENOMIC DNA]</scope>
    <source>
        <strain evidence="6 7">ATCC BAA-841</strain>
    </source>
</reference>
<evidence type="ECO:0000259" key="4">
    <source>
        <dbReference type="PROSITE" id="PS50883"/>
    </source>
</evidence>
<name>A0A133XGT9_9RHOO</name>
<sequence length="863" mass="95280">MCSPDHFAARLRELEADKQRLQAEVARLTALLGPAAGTGPVATADRYDAQAAHCLPLSILDNMPAMIGYWDTELHNCFCNQAYSTWFGLEPAQIAGRHIRDVIGEERYQLNLPYIEAALRGEAQAFERAIPSPDGKVVRNALAEYVPDVVDGTVRGFFVQVSDISSVKQAQLDLRASEEKLRGLFELSPLGIALTDMNGRFIEFNEAFRKLCAYDADQLKALDYWQLTPEKYAAEEARQLDALARSGRYGPYEKEYRRQDGSLVPVRLNGVLVAGADGERHIWSIVEDISESRRLEADRRVAASAFEAQVGIMVIDSERRIVKVNRALVESSGYAADELLGQTPSLFRSDRHDAAFYASMWQGLAQAGVWEGEVWDRRKDGEVYPKWVSITAVKGESGETTHFVATHIDISERKAAEQEIQNLAFYDPLTALPNRRQLRDRLHHALALSVRNQLRGAVLFIDLDNFKTLNDTLGHTAGDFLLQDVARRLASCVRDGDTVARLGGDEFVVMLEGLDLDPGVAADQAKAVGDKILAALKEPYQVGDHKCHSTSSIGVALFGNPHDSMDEVLKQADMAMYKAKAAGRDALCFFDPAMEASLLKRALLETDLRRAVEEKQFLLHYQAQIAGGDRLTGAEVLLRWQHPELGMVSPADFIPLAEETRLIVPLGQWVLETVCRQLAVWACRPELAHLTIAVNVSAHQLRLPDFVARVLAVLVQSGANPQRLKLELTESLLVHNVEEVIGKMSELKAAGVGFSLDDFGTGYSSLSYLKRLPLDELKIDQSFVRDVLVDPNDAAIARTVVALARSLGLGVIAEGVETAAQRDFLAASGCHAYQGYFFSRPLPLEQFVAFAEKFAAELEDAGP</sequence>
<feature type="domain" description="PAS" evidence="2">
    <location>
        <begin position="177"/>
        <end position="219"/>
    </location>
</feature>
<gene>
    <name evidence="6" type="ORF">AT959_12070</name>
</gene>
<dbReference type="Gene3D" id="3.20.20.450">
    <property type="entry name" value="EAL domain"/>
    <property type="match status" value="1"/>
</dbReference>
<dbReference type="InterPro" id="IPR013656">
    <property type="entry name" value="PAS_4"/>
</dbReference>
<dbReference type="Gene3D" id="3.30.70.270">
    <property type="match status" value="1"/>
</dbReference>
<accession>A0A133XGT9</accession>
<dbReference type="CDD" id="cd01948">
    <property type="entry name" value="EAL"/>
    <property type="match status" value="1"/>
</dbReference>
<dbReference type="PANTHER" id="PTHR44757">
    <property type="entry name" value="DIGUANYLATE CYCLASE DGCP"/>
    <property type="match status" value="1"/>
</dbReference>
<dbReference type="Pfam" id="PF00563">
    <property type="entry name" value="EAL"/>
    <property type="match status" value="1"/>
</dbReference>